<keyword evidence="4" id="KW-1185">Reference proteome</keyword>
<dbReference type="PANTHER" id="PTHR30441:SF8">
    <property type="entry name" value="DUF748 DOMAIN-CONTAINING PROTEIN"/>
    <property type="match status" value="1"/>
</dbReference>
<protein>
    <submittedName>
        <fullName evidence="3">AsmA-like protein</fullName>
    </submittedName>
</protein>
<evidence type="ECO:0000259" key="2">
    <source>
        <dbReference type="Pfam" id="PF05170"/>
    </source>
</evidence>
<sequence length="882" mass="97725">MKKSLKIIGILLIIIVLGLFLIPILFEGKIIDIVKKEINKNVNAEVTFSDADFSFFRSFPNGSVELSDLAVINYEPFKGDTLFYGESVAIDVPLMDIIKGEKLSINSFTVDHGLVNIFINKNGVTNYDIAIDKNNEEESVKEDENSNASVNIKSYEINDSKISYIDENGITLLFNDFNHSGSGDLSAKITKLDTETKSFVSFIMDKQSYLDSVSIELDALLDLDLENMKFSFLENEAKLNQLPLTFDGFVKVNESNQEVYISFKTPSSDFKNFLALVPESYAKNIEDVKTTGDFVVDGKIAGIVDDKHIPKMNISIKSNNASFKFPELPKSIRNIYIDSRILNTTGITENTLVDIKRLAFKIDENAVDATARITNLTNNPVVHGKAKGKLDLAHIDKVYPLDMKNKLSGLVNADLEAQFDMEAIEKNIVSRIKTSGFFTVNNFEFDSKEMMNPLHISTAELVMEPTHVQLKNFDAKTGSTDLHASGTLHNILAFLLVDNQNLRGNFNLNSNKFVVGDFVQETETSSKDKDQESTASEGELKVPSFLDITANVSAKKVIYDNLELANVAGVMILKDQQAVLRNVNANMFGGTLSLNGGIDTKAKESSFDMKLGIKDFDIKSSVNSIEMLNKLAPIATIFDGKLNTEINLNGYLDNQLSPKLSTIAGEAFAQVVTKSLNPDESKAMQLLDNKLNFIDFNKLNLDNLKTNLTFENGKVNVKPFNFKYRDIDISLGGTHSFENEMNYNMVFNVPAKYLGSEVTKLLGNKTETQNMTVPVTAIIGGSFSNPQVTTDLESAVKNVASKLINNQKEKAIDKVFDKLLGGESSKENVSATTTTATTIVDSIDSTKSNTATEEKKPKKEDVIKEGVKDIFNNLLKKNEEKK</sequence>
<dbReference type="GO" id="GO:0090313">
    <property type="term" value="P:regulation of protein targeting to membrane"/>
    <property type="evidence" value="ECO:0007669"/>
    <property type="project" value="TreeGrafter"/>
</dbReference>
<reference evidence="3 4" key="1">
    <citation type="submission" date="2018-05" db="EMBL/GenBank/DDBJ databases">
        <title>Genomic Encyclopedia of Type Strains, Phase IV (KMG-IV): sequencing the most valuable type-strain genomes for metagenomic binning, comparative biology and taxonomic classification.</title>
        <authorList>
            <person name="Goeker M."/>
        </authorList>
    </citation>
    <scope>NUCLEOTIDE SEQUENCE [LARGE SCALE GENOMIC DNA]</scope>
    <source>
        <strain evidence="3 4">DSM 28579</strain>
    </source>
</reference>
<dbReference type="Proteomes" id="UP000251835">
    <property type="component" value="Unassembled WGS sequence"/>
</dbReference>
<feature type="domain" description="AsmA" evidence="2">
    <location>
        <begin position="1"/>
        <end position="178"/>
    </location>
</feature>
<dbReference type="PANTHER" id="PTHR30441">
    <property type="entry name" value="DUF748 DOMAIN-CONTAINING PROTEIN"/>
    <property type="match status" value="1"/>
</dbReference>
<evidence type="ECO:0000313" key="4">
    <source>
        <dbReference type="Proteomes" id="UP000251835"/>
    </source>
</evidence>
<dbReference type="EMBL" id="QENZ01000003">
    <property type="protein sequence ID" value="PVX52041.1"/>
    <property type="molecule type" value="Genomic_DNA"/>
</dbReference>
<comment type="caution">
    <text evidence="3">The sequence shown here is derived from an EMBL/GenBank/DDBJ whole genome shotgun (WGS) entry which is preliminary data.</text>
</comment>
<keyword evidence="1" id="KW-0812">Transmembrane</keyword>
<dbReference type="AlphaFoldDB" id="A0A7L4URH3"/>
<dbReference type="InterPro" id="IPR007844">
    <property type="entry name" value="AsmA"/>
</dbReference>
<keyword evidence="1" id="KW-0472">Membrane</keyword>
<dbReference type="OrthoDB" id="596403at2"/>
<accession>A0A7L4URH3</accession>
<evidence type="ECO:0000256" key="1">
    <source>
        <dbReference type="SAM" id="Phobius"/>
    </source>
</evidence>
<dbReference type="InterPro" id="IPR052894">
    <property type="entry name" value="AsmA-related"/>
</dbReference>
<gene>
    <name evidence="3" type="ORF">C7377_0336</name>
</gene>
<feature type="transmembrane region" description="Helical" evidence="1">
    <location>
        <begin position="7"/>
        <end position="26"/>
    </location>
</feature>
<evidence type="ECO:0000313" key="3">
    <source>
        <dbReference type="EMBL" id="PVX52041.1"/>
    </source>
</evidence>
<dbReference type="GO" id="GO:0005886">
    <property type="term" value="C:plasma membrane"/>
    <property type="evidence" value="ECO:0007669"/>
    <property type="project" value="TreeGrafter"/>
</dbReference>
<proteinExistence type="predicted"/>
<dbReference type="Pfam" id="PF05170">
    <property type="entry name" value="AsmA"/>
    <property type="match status" value="1"/>
</dbReference>
<organism evidence="3 4">
    <name type="scientific">Balneicella halophila</name>
    <dbReference type="NCBI Taxonomy" id="1537566"/>
    <lineage>
        <taxon>Bacteria</taxon>
        <taxon>Pseudomonadati</taxon>
        <taxon>Bacteroidota</taxon>
        <taxon>Bacteroidia</taxon>
        <taxon>Bacteroidales</taxon>
        <taxon>Balneicellaceae</taxon>
        <taxon>Balneicella</taxon>
    </lineage>
</organism>
<keyword evidence="1" id="KW-1133">Transmembrane helix</keyword>
<dbReference type="RefSeq" id="WP_116495602.1">
    <property type="nucleotide sequence ID" value="NZ_QENZ01000003.1"/>
</dbReference>
<name>A0A7L4URH3_BALHA</name>